<keyword evidence="2" id="KW-1185">Reference proteome</keyword>
<reference evidence="2" key="1">
    <citation type="journal article" date="2019" name="Nat. Commun.">
        <title>The genome of broomcorn millet.</title>
        <authorList>
            <person name="Zou C."/>
            <person name="Miki D."/>
            <person name="Li D."/>
            <person name="Tang Q."/>
            <person name="Xiao L."/>
            <person name="Rajput S."/>
            <person name="Deng P."/>
            <person name="Jia W."/>
            <person name="Huang R."/>
            <person name="Zhang M."/>
            <person name="Sun Y."/>
            <person name="Hu J."/>
            <person name="Fu X."/>
            <person name="Schnable P.S."/>
            <person name="Li F."/>
            <person name="Zhang H."/>
            <person name="Feng B."/>
            <person name="Zhu X."/>
            <person name="Liu R."/>
            <person name="Schnable J.C."/>
            <person name="Zhu J.-K."/>
            <person name="Zhang H."/>
        </authorList>
    </citation>
    <scope>NUCLEOTIDE SEQUENCE [LARGE SCALE GENOMIC DNA]</scope>
</reference>
<name>A0A3L6Q4X5_PANMI</name>
<accession>A0A3L6Q4X5</accession>
<dbReference type="AlphaFoldDB" id="A0A3L6Q4X5"/>
<dbReference type="Proteomes" id="UP000275267">
    <property type="component" value="Unassembled WGS sequence"/>
</dbReference>
<comment type="caution">
    <text evidence="1">The sequence shown here is derived from an EMBL/GenBank/DDBJ whole genome shotgun (WGS) entry which is preliminary data.</text>
</comment>
<evidence type="ECO:0000313" key="1">
    <source>
        <dbReference type="EMBL" id="RLM73240.1"/>
    </source>
</evidence>
<dbReference type="EMBL" id="PQIB02000013">
    <property type="protein sequence ID" value="RLM73240.1"/>
    <property type="molecule type" value="Genomic_DNA"/>
</dbReference>
<gene>
    <name evidence="1" type="ORF">C2845_PM15G10970</name>
</gene>
<sequence length="122" mass="12151">MREVSAAGGHDAINGHDDDGLVVDYTGDPVDKSSTGGWLAGALIAGVGPAGGEHGGARDAGGRQMALLYVALYTIAVGAGGLKANRDAPAAAVTAITRAVELTDQPQEDAVRVAVAVNMIDV</sequence>
<proteinExistence type="predicted"/>
<protein>
    <submittedName>
        <fullName evidence="1">Uncharacterized protein</fullName>
    </submittedName>
</protein>
<organism evidence="1 2">
    <name type="scientific">Panicum miliaceum</name>
    <name type="common">Proso millet</name>
    <name type="synonym">Broomcorn millet</name>
    <dbReference type="NCBI Taxonomy" id="4540"/>
    <lineage>
        <taxon>Eukaryota</taxon>
        <taxon>Viridiplantae</taxon>
        <taxon>Streptophyta</taxon>
        <taxon>Embryophyta</taxon>
        <taxon>Tracheophyta</taxon>
        <taxon>Spermatophyta</taxon>
        <taxon>Magnoliopsida</taxon>
        <taxon>Liliopsida</taxon>
        <taxon>Poales</taxon>
        <taxon>Poaceae</taxon>
        <taxon>PACMAD clade</taxon>
        <taxon>Panicoideae</taxon>
        <taxon>Panicodae</taxon>
        <taxon>Paniceae</taxon>
        <taxon>Panicinae</taxon>
        <taxon>Panicum</taxon>
        <taxon>Panicum sect. Panicum</taxon>
    </lineage>
</organism>
<dbReference type="OrthoDB" id="1726066at2759"/>
<evidence type="ECO:0000313" key="2">
    <source>
        <dbReference type="Proteomes" id="UP000275267"/>
    </source>
</evidence>